<dbReference type="AlphaFoldDB" id="G0UWA2"/>
<evidence type="ECO:0000256" key="1">
    <source>
        <dbReference type="SAM" id="MobiDB-lite"/>
    </source>
</evidence>
<reference evidence="2" key="1">
    <citation type="journal article" date="2012" name="Proc. Natl. Acad. Sci. U.S.A.">
        <title>Antigenic diversity is generated by distinct evolutionary mechanisms in African trypanosome species.</title>
        <authorList>
            <person name="Jackson A.P."/>
            <person name="Berry A."/>
            <person name="Aslett M."/>
            <person name="Allison H.C."/>
            <person name="Burton P."/>
            <person name="Vavrova-Anderson J."/>
            <person name="Brown R."/>
            <person name="Browne H."/>
            <person name="Corton N."/>
            <person name="Hauser H."/>
            <person name="Gamble J."/>
            <person name="Gilderthorp R."/>
            <person name="Marcello L."/>
            <person name="McQuillan J."/>
            <person name="Otto T.D."/>
            <person name="Quail M.A."/>
            <person name="Sanders M.J."/>
            <person name="van Tonder A."/>
            <person name="Ginger M.L."/>
            <person name="Field M.C."/>
            <person name="Barry J.D."/>
            <person name="Hertz-Fowler C."/>
            <person name="Berriman M."/>
        </authorList>
    </citation>
    <scope>NUCLEOTIDE SEQUENCE</scope>
    <source>
        <strain evidence="2">IL3000</strain>
    </source>
</reference>
<feature type="region of interest" description="Disordered" evidence="1">
    <location>
        <begin position="26"/>
        <end position="50"/>
    </location>
</feature>
<evidence type="ECO:0000313" key="2">
    <source>
        <dbReference type="EMBL" id="CCC93668.1"/>
    </source>
</evidence>
<dbReference type="PANTHER" id="PTHR37562">
    <property type="entry name" value="C3H1-TYPE DOMAIN-CONTAINING PROTEIN-RELATED"/>
    <property type="match status" value="1"/>
</dbReference>
<dbReference type="VEuPathDB" id="TriTrypDB:TcIL3000_10_4310"/>
<sequence>MQMNSAHHSGTVCLQQTHLMTPVSVVHDSRVSPPGNKRSPTTRRPTSPGRRIHTLRLVRPTDGATICARADRVLPTRHEPRHGMSVCEEYLTTLSCPEESQCSKVHVAAEHVWDFIQLDFDQTTSFCEGFKVHCYMPDMSWYYIIPSEFIFKTRGSADYVTDYNECGINSKNKFTLCTNMVKDKKCMLGRCCKDIHTSLPDLSHVEGNSTHLVDPSWLPKYPRLGSEVVVRVFNQNSGEDYCDFPGDQVLVTEGAEHYLYFL</sequence>
<protein>
    <submittedName>
        <fullName evidence="2">Uncharacterized protein TCIL3000_10_4310</fullName>
    </submittedName>
</protein>
<proteinExistence type="predicted"/>
<feature type="compositionally biased region" description="Low complexity" evidence="1">
    <location>
        <begin position="38"/>
        <end position="49"/>
    </location>
</feature>
<gene>
    <name evidence="2" type="ORF">TCIL3000_10_4310</name>
</gene>
<dbReference type="PANTHER" id="PTHR37562:SF2">
    <property type="entry name" value="C3H1-TYPE DOMAIN-CONTAINING PROTEIN"/>
    <property type="match status" value="1"/>
</dbReference>
<dbReference type="EMBL" id="HE575323">
    <property type="protein sequence ID" value="CCC93668.1"/>
    <property type="molecule type" value="Genomic_DNA"/>
</dbReference>
<name>G0UWA2_TRYCI</name>
<accession>G0UWA2</accession>
<organism evidence="2">
    <name type="scientific">Trypanosoma congolense (strain IL3000)</name>
    <dbReference type="NCBI Taxonomy" id="1068625"/>
    <lineage>
        <taxon>Eukaryota</taxon>
        <taxon>Discoba</taxon>
        <taxon>Euglenozoa</taxon>
        <taxon>Kinetoplastea</taxon>
        <taxon>Metakinetoplastina</taxon>
        <taxon>Trypanosomatida</taxon>
        <taxon>Trypanosomatidae</taxon>
        <taxon>Trypanosoma</taxon>
        <taxon>Nannomonas</taxon>
    </lineage>
</organism>